<proteinExistence type="predicted"/>
<accession>A0A2K6DNB2</accession>
<dbReference type="GO" id="GO:0012505">
    <property type="term" value="C:endomembrane system"/>
    <property type="evidence" value="ECO:0007669"/>
    <property type="project" value="TreeGrafter"/>
</dbReference>
<dbReference type="InterPro" id="IPR050754">
    <property type="entry name" value="FKBP4/5/8-like"/>
</dbReference>
<dbReference type="InterPro" id="IPR019734">
    <property type="entry name" value="TPR_rpt"/>
</dbReference>
<dbReference type="Ensembl" id="ENSMNET00000061857.1">
    <property type="protein sequence ID" value="ENSMNEP00000037390.1"/>
    <property type="gene ID" value="ENSMNEG00000041756.1"/>
</dbReference>
<reference evidence="3" key="1">
    <citation type="submission" date="2025-08" db="UniProtKB">
        <authorList>
            <consortium name="Ensembl"/>
        </authorList>
    </citation>
    <scope>IDENTIFICATION</scope>
</reference>
<dbReference type="GO" id="GO:0043066">
    <property type="term" value="P:negative regulation of apoptotic process"/>
    <property type="evidence" value="ECO:0007669"/>
    <property type="project" value="TreeGrafter"/>
</dbReference>
<dbReference type="PANTHER" id="PTHR46512">
    <property type="entry name" value="PEPTIDYLPROLYL ISOMERASE"/>
    <property type="match status" value="1"/>
</dbReference>
<feature type="region of interest" description="Disordered" evidence="2">
    <location>
        <begin position="68"/>
        <end position="87"/>
    </location>
</feature>
<evidence type="ECO:0000256" key="2">
    <source>
        <dbReference type="SAM" id="MobiDB-lite"/>
    </source>
</evidence>
<dbReference type="GeneTree" id="ENSGT00940000156705"/>
<dbReference type="STRING" id="9545.ENSMNEP00000037390"/>
<dbReference type="PROSITE" id="PS50005">
    <property type="entry name" value="TPR"/>
    <property type="match status" value="1"/>
</dbReference>
<keyword evidence="1" id="KW-0802">TPR repeat</keyword>
<dbReference type="PANTHER" id="PTHR46512:SF3">
    <property type="entry name" value="PEPTIDYL-PROLYL CIS-TRANS ISOMERASE FKBP8"/>
    <property type="match status" value="1"/>
</dbReference>
<dbReference type="GO" id="GO:0005829">
    <property type="term" value="C:cytosol"/>
    <property type="evidence" value="ECO:0007669"/>
    <property type="project" value="TreeGrafter"/>
</dbReference>
<dbReference type="Proteomes" id="UP000233120">
    <property type="component" value="Unassembled WGS sequence"/>
</dbReference>
<evidence type="ECO:0000256" key="1">
    <source>
        <dbReference type="PROSITE-ProRule" id="PRU00339"/>
    </source>
</evidence>
<evidence type="ECO:0000313" key="3">
    <source>
        <dbReference type="Ensembl" id="ENSMNEP00000037390.1"/>
    </source>
</evidence>
<feature type="region of interest" description="Disordered" evidence="2">
    <location>
        <begin position="1"/>
        <end position="39"/>
    </location>
</feature>
<dbReference type="Bgee" id="ENSMNEG00000041756">
    <property type="expression patterns" value="Expressed in skeletal muscle tissue and 10 other cell types or tissues"/>
</dbReference>
<protein>
    <submittedName>
        <fullName evidence="3">Uncharacterized protein</fullName>
    </submittedName>
</protein>
<dbReference type="SUPFAM" id="SSF48452">
    <property type="entry name" value="TPR-like"/>
    <property type="match status" value="1"/>
</dbReference>
<evidence type="ECO:0000313" key="4">
    <source>
        <dbReference type="Proteomes" id="UP000233120"/>
    </source>
</evidence>
<dbReference type="InterPro" id="IPR011990">
    <property type="entry name" value="TPR-like_helical_dom_sf"/>
</dbReference>
<feature type="repeat" description="TPR" evidence="1">
    <location>
        <begin position="254"/>
        <end position="287"/>
    </location>
</feature>
<organism evidence="3 4">
    <name type="scientific">Macaca nemestrina</name>
    <name type="common">Pig-tailed macaque</name>
    <dbReference type="NCBI Taxonomy" id="9545"/>
    <lineage>
        <taxon>Eukaryota</taxon>
        <taxon>Metazoa</taxon>
        <taxon>Chordata</taxon>
        <taxon>Craniata</taxon>
        <taxon>Vertebrata</taxon>
        <taxon>Euteleostomi</taxon>
        <taxon>Mammalia</taxon>
        <taxon>Eutheria</taxon>
        <taxon>Euarchontoglires</taxon>
        <taxon>Primates</taxon>
        <taxon>Haplorrhini</taxon>
        <taxon>Catarrhini</taxon>
        <taxon>Cercopithecidae</taxon>
        <taxon>Cercopithecinae</taxon>
        <taxon>Macaca</taxon>
    </lineage>
</organism>
<dbReference type="AlphaFoldDB" id="A0A2K6DNB2"/>
<dbReference type="GO" id="GO:0016020">
    <property type="term" value="C:membrane"/>
    <property type="evidence" value="ECO:0007669"/>
    <property type="project" value="TreeGrafter"/>
</dbReference>
<dbReference type="GO" id="GO:0005740">
    <property type="term" value="C:mitochondrial envelope"/>
    <property type="evidence" value="ECO:0007669"/>
    <property type="project" value="TreeGrafter"/>
</dbReference>
<dbReference type="OMA" id="KWECGSA"/>
<keyword evidence="4" id="KW-1185">Reference proteome</keyword>
<dbReference type="InterPro" id="IPR046357">
    <property type="entry name" value="PPIase_dom_sf"/>
</dbReference>
<dbReference type="GO" id="GO:0003755">
    <property type="term" value="F:peptidyl-prolyl cis-trans isomerase activity"/>
    <property type="evidence" value="ECO:0007669"/>
    <property type="project" value="InterPro"/>
</dbReference>
<sequence length="348" mass="38204">MASCAEPSEPSAPDFEVLDGVENAEGKEGEEEEDDLRELPLLEDMGQPLVEETEQPGTLAREFLTAMEPEPAPSPAPEEWKKTLVPGPPGLSCSVKGQVVTMHLQTSQENGMWVQEEPELVFTLSVCEVIQALDLSPPGQEPIHPPYAALCLEVTPKMAVDWPDLEMLIGQERVALANRKWECGSAHYQWADFVLATNSYDLAIKTVTSSAKVDMTFEEEKQLLQLRVRCLNNLVASQVKLDHYCAALRSCNLVGAVFHKGKILPQQGEYSEVIPILRAVLKLEPSNKTIHAELSKLVKKHAAQRKNAGQPQPCPSKGAWSSPWKWLFGATAVALEGVALSVVIPARN</sequence>
<reference evidence="3" key="2">
    <citation type="submission" date="2025-09" db="UniProtKB">
        <authorList>
            <consortium name="Ensembl"/>
        </authorList>
    </citation>
    <scope>IDENTIFICATION</scope>
</reference>
<dbReference type="GO" id="GO:0044183">
    <property type="term" value="F:protein folding chaperone"/>
    <property type="evidence" value="ECO:0007669"/>
    <property type="project" value="TreeGrafter"/>
</dbReference>
<dbReference type="Gene3D" id="3.10.50.40">
    <property type="match status" value="1"/>
</dbReference>
<dbReference type="Gene3D" id="1.25.40.10">
    <property type="entry name" value="Tetratricopeptide repeat domain"/>
    <property type="match status" value="1"/>
</dbReference>
<name>A0A2K6DNB2_MACNE</name>
<dbReference type="FunFam" id="1.25.40.10:FF:000113">
    <property type="entry name" value="Peptidylprolyl isomerase"/>
    <property type="match status" value="1"/>
</dbReference>